<feature type="transmembrane region" description="Helical" evidence="8">
    <location>
        <begin position="1506"/>
        <end position="1537"/>
    </location>
</feature>
<keyword evidence="13" id="KW-1185">Reference proteome</keyword>
<proteinExistence type="predicted"/>
<dbReference type="PANTHER" id="PTHR24050:SF28">
    <property type="entry name" value="UROMODULIN-LIKE"/>
    <property type="match status" value="1"/>
</dbReference>
<dbReference type="InterPro" id="IPR001368">
    <property type="entry name" value="TNFR/NGFR_Cys_rich_reg"/>
</dbReference>
<sequence>MKTAVLVCVIVVGLLCVDQVTCRDKASHLLMLEQPSTYHHAGKTKLEIRSNYSGTINFVESNEFRVLINTTADDLEEVYRVKADLDEHNGGLLLQVYEKPESVVWIQLEWIIIVIGGLTALVFTVSCVTALCSYHSEHSRYDSIDRKSYTSDSQRIVFRSRSSMHSSTQGEHILNDDGDNYQNDDTLKRVPELPDEEAAAEAIEMEELRRQQLKSDDSDGESDTESKNLIKRRYQSSSKKIHKEMFPKEKKSRSHSKTDKEEATDLKDYLEYSSDGSECSDKESRNSKILDKKLERQRIEGVVMHPRKDMTTTFSESEISRQDQYNKYTPFPVSASMEQNRLMEATPGLARTTPKENLGSTNSQTTDDGAYPFLVQADVHLQSPKTSLNRSSTPVATSSPMSTFKNPGRKVAFADPDSNSGTQDDPKSSINFQDVFDKFLLGPGGNMSQIPEENQDADSAHSSANQSVYSGSDLADNPHRLYVNIGGSDSNPDSRGGFRNTRPVLPPSLVAGARRPMDSSGSSLNSGSAASLPQQLGRNNQPRLNTFGSSKPWAPLRTHDLQRPSLDSGITSSNGTLGQYSASSDAGNSSPPLPPPPDGYEEESGMQFDFPSPPQMYSPGGIDQEEVKYQNTPARDKKGNGQRGGGKGSKLAHMTFLSITCVLSLMTGVYCVRLTSDARVDITIYTPRDYLSNTSTIFLNIDKDGEVINDLNIPLQQYHIKNPILKDMYSDLCMEHDCEQGCDIQTGLCICKKGYKLDAAGQCIDINECMEGGARCHKDAGCLNNKGSYNCICSGEFYGDGKNCRECKAPCVRGTYEYQSCDHIKQKICRACKASCPKGFFMNKRCDMKHNAECKVCKPSKCSESDFEYRMCTNRQDRECRDRSILQPPVGSKNTIIERLRGIEDDTKKIEYLRPSDFIGLRTYTFDRGLGLKVEVRLTSLQASQLFVPVNYSSHQSDGLPPGAKLEDFRRYCPHPVPSYYKLFYEKHGNITYRIDENNQVQPCETYKMFGKFPTARNLKEQSFLAVEPGPITNIFEIKPTYFKYSTIWVHKSKRCMRYSDGCDNCTIQCVVQMKNTEDCKVKGDDNDNGWSPRLRVCYNCCARTNCTDNCKEYHKKHCQSKNVECRRGTVVEFRIQPQWNTSQANYFFCHVQPKKQQKLLKLNYVVLYKGNALHYKEIELNGDLKWETEGKMIHKDSILSILVDAKINNMPNFLEGEFAGNKELFRVGVYKNSGSTVQSTVINGQSILVRPTKPFGLVGISTGSEAFNALLNSTVATEREVPYESNPDLMVVTVENASYPYIVTHKNGAPLLKLGVPKTVSLLKSIYAMGSLKRKSLDGDMKYNGTHWLVDMKGRLHDCPGLLHIELINPDYPSESLYQCDVAVQCPKTFTIQFAVPSGDDANVEKEMTVSITDNTTSYHIRLLKPGKTQTDALEDSDIVDDDIESSSVQPVVDGGKPRFPNGVVFSIPFIASICGAVVLLLFLAAFGFGLGLGSLPDAPVLRWYHVIMAVIYITFQFLYSLIATFTVFSLMLVIVNREPVSLIMDYKQQAVARSAIQHLQHAEMEMHLSEELFRQNTESSKSKAVCLGDMTGIVADIDRLHIVLLSKTEEVFNNRRIPDLIEQHSDRVIDMLSQDLHSFKSKFQIYTRSLIDQINDDVRRSYNSIRENSWLAGARFLRASIENIRSYTAKVQTKPFMEWAGLFYDLSKLSINLTTSMPNVPDVREMMTTKVSEINRIKQSPIRDDSTARMRNVKLYNQWSYPYQKTSLNHTGHLNSKTKEGESLPVTFYAFLACMILVDVVLFLHRFCQSVSMSRLLIFGYPEFIDCRSSSEKPLDNDVFDEDKPKKKKSIMNCSSGSTCQRFFSQVFASLFVPKCILTILVCIVVYLSMMLSGDMLTTKSLQKLGLNYDMNTYQDLQTQMINTRLVAHAHQINTVEYPSYLNWMSAYIERHKFALRLHQEQQRVMGIVHNRTYCQYVQYLELGIDCVAEDEEEMMLSVSSPGCKFSPVRPELYSRKKSAYHHAASVQLESLLFNMRQVIANTCQVIVVFLSIVVLKELLGTVLWLYLKRSNRLRLRIIFEKDDTNETSVLNNTN</sequence>
<dbReference type="InterPro" id="IPR052235">
    <property type="entry name" value="Nephronectin_domain"/>
</dbReference>
<feature type="transmembrane region" description="Helical" evidence="8">
    <location>
        <begin position="1874"/>
        <end position="1894"/>
    </location>
</feature>
<gene>
    <name evidence="12" type="ORF">SNE40_000627</name>
</gene>
<dbReference type="SMART" id="SM00179">
    <property type="entry name" value="EGF_CA"/>
    <property type="match status" value="1"/>
</dbReference>
<evidence type="ECO:0000256" key="6">
    <source>
        <dbReference type="PROSITE-ProRule" id="PRU00206"/>
    </source>
</evidence>
<feature type="transmembrane region" description="Helical" evidence="8">
    <location>
        <begin position="2048"/>
        <end position="2070"/>
    </location>
</feature>
<keyword evidence="2 9" id="KW-0732">Signal</keyword>
<feature type="domain" description="TNFR-Cys" evidence="11">
    <location>
        <begin position="835"/>
        <end position="880"/>
    </location>
</feature>
<feature type="region of interest" description="Disordered" evidence="7">
    <location>
        <begin position="442"/>
        <end position="622"/>
    </location>
</feature>
<feature type="transmembrane region" description="Helical" evidence="8">
    <location>
        <begin position="1471"/>
        <end position="1494"/>
    </location>
</feature>
<feature type="compositionally biased region" description="Low complexity" evidence="7">
    <location>
        <begin position="519"/>
        <end position="532"/>
    </location>
</feature>
<evidence type="ECO:0000256" key="1">
    <source>
        <dbReference type="ARBA" id="ARBA00022536"/>
    </source>
</evidence>
<dbReference type="PROSITE" id="PS01187">
    <property type="entry name" value="EGF_CA"/>
    <property type="match status" value="1"/>
</dbReference>
<feature type="region of interest" description="Disordered" evidence="7">
    <location>
        <begin position="210"/>
        <end position="292"/>
    </location>
</feature>
<dbReference type="CDD" id="cd19941">
    <property type="entry name" value="TIL"/>
    <property type="match status" value="1"/>
</dbReference>
<dbReference type="PANTHER" id="PTHR24050">
    <property type="entry name" value="PA14 DOMAIN-CONTAINING PROTEIN"/>
    <property type="match status" value="1"/>
</dbReference>
<feature type="compositionally biased region" description="Polar residues" evidence="7">
    <location>
        <begin position="568"/>
        <end position="590"/>
    </location>
</feature>
<feature type="compositionally biased region" description="Basic and acidic residues" evidence="7">
    <location>
        <begin position="256"/>
        <end position="270"/>
    </location>
</feature>
<feature type="signal peptide" evidence="9">
    <location>
        <begin position="1"/>
        <end position="22"/>
    </location>
</feature>
<comment type="caution">
    <text evidence="12">The sequence shown here is derived from an EMBL/GenBank/DDBJ whole genome shotgun (WGS) entry which is preliminary data.</text>
</comment>
<protein>
    <submittedName>
        <fullName evidence="12">Uncharacterized protein</fullName>
    </submittedName>
</protein>
<feature type="compositionally biased region" description="Basic and acidic residues" evidence="7">
    <location>
        <begin position="279"/>
        <end position="292"/>
    </location>
</feature>
<feature type="chain" id="PRO_5042819614" evidence="9">
    <location>
        <begin position="23"/>
        <end position="2097"/>
    </location>
</feature>
<keyword evidence="1 5" id="KW-0245">EGF-like domain</keyword>
<evidence type="ECO:0000259" key="10">
    <source>
        <dbReference type="PROSITE" id="PS50026"/>
    </source>
</evidence>
<dbReference type="InterPro" id="IPR049883">
    <property type="entry name" value="NOTCH1_EGF-like"/>
</dbReference>
<reference evidence="12 13" key="1">
    <citation type="submission" date="2024-01" db="EMBL/GenBank/DDBJ databases">
        <title>The genome of the rayed Mediterranean limpet Patella caerulea (Linnaeus, 1758).</title>
        <authorList>
            <person name="Anh-Thu Weber A."/>
            <person name="Halstead-Nussloch G."/>
        </authorList>
    </citation>
    <scope>NUCLEOTIDE SEQUENCE [LARGE SCALE GENOMIC DNA]</scope>
    <source>
        <strain evidence="12">AATW-2023a</strain>
        <tissue evidence="12">Whole specimen</tissue>
    </source>
</reference>
<evidence type="ECO:0000256" key="4">
    <source>
        <dbReference type="ARBA" id="ARBA00023157"/>
    </source>
</evidence>
<accession>A0AAN8KHH2</accession>
<evidence type="ECO:0000256" key="9">
    <source>
        <dbReference type="SAM" id="SignalP"/>
    </source>
</evidence>
<evidence type="ECO:0000256" key="8">
    <source>
        <dbReference type="SAM" id="Phobius"/>
    </source>
</evidence>
<keyword evidence="8" id="KW-1133">Transmembrane helix</keyword>
<feature type="disulfide bond" evidence="6">
    <location>
        <begin position="862"/>
        <end position="880"/>
    </location>
</feature>
<evidence type="ECO:0000256" key="5">
    <source>
        <dbReference type="PROSITE-ProRule" id="PRU00076"/>
    </source>
</evidence>
<feature type="region of interest" description="Disordered" evidence="7">
    <location>
        <begin position="384"/>
        <end position="430"/>
    </location>
</feature>
<evidence type="ECO:0000313" key="12">
    <source>
        <dbReference type="EMBL" id="KAK6195143.1"/>
    </source>
</evidence>
<dbReference type="InterPro" id="IPR000152">
    <property type="entry name" value="EGF-type_Asp/Asn_hydroxyl_site"/>
</dbReference>
<evidence type="ECO:0000313" key="13">
    <source>
        <dbReference type="Proteomes" id="UP001347796"/>
    </source>
</evidence>
<comment type="caution">
    <text evidence="5">Lacks conserved residue(s) required for the propagation of feature annotation.</text>
</comment>
<dbReference type="InterPro" id="IPR018097">
    <property type="entry name" value="EGF_Ca-bd_CS"/>
</dbReference>
<dbReference type="Gene3D" id="2.10.25.10">
    <property type="entry name" value="Laminin"/>
    <property type="match status" value="1"/>
</dbReference>
<dbReference type="FunFam" id="2.10.25.10:FF:000038">
    <property type="entry name" value="Fibrillin 2"/>
    <property type="match status" value="1"/>
</dbReference>
<feature type="repeat" description="TNFR-Cys" evidence="6">
    <location>
        <begin position="835"/>
        <end position="880"/>
    </location>
</feature>
<feature type="compositionally biased region" description="Polar residues" evidence="7">
    <location>
        <begin position="460"/>
        <end position="470"/>
    </location>
</feature>
<evidence type="ECO:0000256" key="7">
    <source>
        <dbReference type="SAM" id="MobiDB-lite"/>
    </source>
</evidence>
<organism evidence="12 13">
    <name type="scientific">Patella caerulea</name>
    <name type="common">Rayed Mediterranean limpet</name>
    <dbReference type="NCBI Taxonomy" id="87958"/>
    <lineage>
        <taxon>Eukaryota</taxon>
        <taxon>Metazoa</taxon>
        <taxon>Spiralia</taxon>
        <taxon>Lophotrochozoa</taxon>
        <taxon>Mollusca</taxon>
        <taxon>Gastropoda</taxon>
        <taxon>Patellogastropoda</taxon>
        <taxon>Patelloidea</taxon>
        <taxon>Patellidae</taxon>
        <taxon>Patella</taxon>
    </lineage>
</organism>
<dbReference type="PROSITE" id="PS50050">
    <property type="entry name" value="TNFR_NGFR_2"/>
    <property type="match status" value="1"/>
</dbReference>
<feature type="region of interest" description="Disordered" evidence="7">
    <location>
        <begin position="630"/>
        <end position="649"/>
    </location>
</feature>
<feature type="compositionally biased region" description="Polar residues" evidence="7">
    <location>
        <begin position="417"/>
        <end position="430"/>
    </location>
</feature>
<feature type="compositionally biased region" description="Polar residues" evidence="7">
    <location>
        <begin position="160"/>
        <end position="170"/>
    </location>
</feature>
<feature type="region of interest" description="Disordered" evidence="7">
    <location>
        <begin position="160"/>
        <end position="187"/>
    </location>
</feature>
<keyword evidence="4 6" id="KW-1015">Disulfide bond</keyword>
<dbReference type="SMART" id="SM00181">
    <property type="entry name" value="EGF"/>
    <property type="match status" value="3"/>
</dbReference>
<feature type="domain" description="EGF-like" evidence="10">
    <location>
        <begin position="765"/>
        <end position="805"/>
    </location>
</feature>
<evidence type="ECO:0000259" key="11">
    <source>
        <dbReference type="PROSITE" id="PS50050"/>
    </source>
</evidence>
<dbReference type="PROSITE" id="PS00010">
    <property type="entry name" value="ASX_HYDROXYL"/>
    <property type="match status" value="1"/>
</dbReference>
<dbReference type="CDD" id="cd00054">
    <property type="entry name" value="EGF_CA"/>
    <property type="match status" value="1"/>
</dbReference>
<dbReference type="Pfam" id="PF07645">
    <property type="entry name" value="EGF_CA"/>
    <property type="match status" value="1"/>
</dbReference>
<keyword evidence="8" id="KW-0812">Transmembrane</keyword>
<feature type="compositionally biased region" description="Polar residues" evidence="7">
    <location>
        <begin position="384"/>
        <end position="405"/>
    </location>
</feature>
<feature type="compositionally biased region" description="Basic residues" evidence="7">
    <location>
        <begin position="229"/>
        <end position="242"/>
    </location>
</feature>
<feature type="transmembrane region" description="Helical" evidence="8">
    <location>
        <begin position="1788"/>
        <end position="1807"/>
    </location>
</feature>
<feature type="compositionally biased region" description="Polar residues" evidence="7">
    <location>
        <begin position="533"/>
        <end position="549"/>
    </location>
</feature>
<evidence type="ECO:0000256" key="3">
    <source>
        <dbReference type="ARBA" id="ARBA00022737"/>
    </source>
</evidence>
<dbReference type="EMBL" id="JAZGQO010000001">
    <property type="protein sequence ID" value="KAK6195143.1"/>
    <property type="molecule type" value="Genomic_DNA"/>
</dbReference>
<keyword evidence="3" id="KW-0677">Repeat</keyword>
<dbReference type="InterPro" id="IPR000742">
    <property type="entry name" value="EGF"/>
</dbReference>
<dbReference type="Proteomes" id="UP001347796">
    <property type="component" value="Unassembled WGS sequence"/>
</dbReference>
<dbReference type="PROSITE" id="PS50026">
    <property type="entry name" value="EGF_3"/>
    <property type="match status" value="1"/>
</dbReference>
<evidence type="ECO:0000256" key="2">
    <source>
        <dbReference type="ARBA" id="ARBA00022729"/>
    </source>
</evidence>
<dbReference type="InterPro" id="IPR001881">
    <property type="entry name" value="EGF-like_Ca-bd_dom"/>
</dbReference>
<keyword evidence="8" id="KW-0472">Membrane</keyword>
<dbReference type="GO" id="GO:0005509">
    <property type="term" value="F:calcium ion binding"/>
    <property type="evidence" value="ECO:0007669"/>
    <property type="project" value="InterPro"/>
</dbReference>
<name>A0AAN8KHH2_PATCE</name>